<dbReference type="GO" id="GO:0046872">
    <property type="term" value="F:metal ion binding"/>
    <property type="evidence" value="ECO:0007669"/>
    <property type="project" value="UniProtKB-KW"/>
</dbReference>
<name>A0A2I0TPE5_LIMLA</name>
<keyword evidence="2" id="KW-0460">Magnesium</keyword>
<dbReference type="InterPro" id="IPR007110">
    <property type="entry name" value="Ig-like_dom"/>
</dbReference>
<dbReference type="InterPro" id="IPR013098">
    <property type="entry name" value="Ig_I-set"/>
</dbReference>
<evidence type="ECO:0000256" key="2">
    <source>
        <dbReference type="PIRSR" id="PIRSR000615-3"/>
    </source>
</evidence>
<keyword evidence="1" id="KW-0393">Immunoglobulin domain</keyword>
<reference evidence="5" key="1">
    <citation type="submission" date="2017-11" db="EMBL/GenBank/DDBJ databases">
        <authorList>
            <person name="Lima N.C."/>
            <person name="Parody-Merino A.M."/>
            <person name="Battley P.F."/>
            <person name="Fidler A.E."/>
            <person name="Prosdocimi F."/>
        </authorList>
    </citation>
    <scope>NUCLEOTIDE SEQUENCE [LARGE SCALE GENOMIC DNA]</scope>
</reference>
<dbReference type="InterPro" id="IPR003598">
    <property type="entry name" value="Ig_sub2"/>
</dbReference>
<dbReference type="SMART" id="SM00408">
    <property type="entry name" value="IGc2"/>
    <property type="match status" value="2"/>
</dbReference>
<reference evidence="5" key="2">
    <citation type="submission" date="2017-12" db="EMBL/GenBank/DDBJ databases">
        <title>Genome sequence of the Bar-tailed Godwit (Limosa lapponica baueri).</title>
        <authorList>
            <person name="Lima N.C.B."/>
            <person name="Parody-Merino A.M."/>
            <person name="Battley P.F."/>
            <person name="Fidler A.E."/>
            <person name="Prosdocimi F."/>
        </authorList>
    </citation>
    <scope>NUCLEOTIDE SEQUENCE [LARGE SCALE GENOMIC DNA]</scope>
</reference>
<keyword evidence="4" id="KW-0675">Receptor</keyword>
<keyword evidence="5" id="KW-1185">Reference proteome</keyword>
<dbReference type="InterPro" id="IPR003599">
    <property type="entry name" value="Ig_sub"/>
</dbReference>
<dbReference type="OrthoDB" id="6077854at2759"/>
<dbReference type="CDD" id="cd00096">
    <property type="entry name" value="Ig"/>
    <property type="match status" value="1"/>
</dbReference>
<protein>
    <submittedName>
        <fullName evidence="4">Macrophage colony-stimulating factor 1 receptor</fullName>
    </submittedName>
</protein>
<proteinExistence type="predicted"/>
<dbReference type="InterPro" id="IPR013783">
    <property type="entry name" value="Ig-like_fold"/>
</dbReference>
<evidence type="ECO:0000313" key="5">
    <source>
        <dbReference type="Proteomes" id="UP000233556"/>
    </source>
</evidence>
<evidence type="ECO:0000256" key="1">
    <source>
        <dbReference type="ARBA" id="ARBA00023319"/>
    </source>
</evidence>
<dbReference type="PIRSF" id="PIRSF000615">
    <property type="entry name" value="TyrPK_CSF1-R"/>
    <property type="match status" value="1"/>
</dbReference>
<evidence type="ECO:0000259" key="3">
    <source>
        <dbReference type="PROSITE" id="PS50835"/>
    </source>
</evidence>
<sequence>MVKSSIRDPNNVWYVPAFRIFVTKGGNAEFPCLITAPEYGSSVTLITDDASRLSPETNYSFSTERGITLYNVQSKQKGYYRCQAVINGKTEKSSKIRLIVEEALEKPVSVMMDTVDHVRIVGEPFEVTCRVIAPSHKYDIRWVTSAKSVRRAKKTSYENENYFISDILSVPAVTMEDSGKYTCVANNSAGFRNASTMLQVVESGYVFLTPVQATSQEVALGESLKLQVHIEAYPKLLYWGWEHTNPLKNSGTTTSKGQMMSGNNWYNNTLFLNRLQEEEGGLYTFYALNNETNASVTFSISVKSPPRVCKIKVPANDSSILQCMGIGYPAPRIEWYQCPIHSDRLFWGTCESLGEMPGKPKYQVRWKIIEACEGNNYIFIDPTQLPYNEKWEFPRNNLQFVKSSEEEDEIREDLRPLNLSDLLQFSSQVAQGMAFLASKNDYTNLPSATEEDSGCDTSGCCEESCEQEESGQPLLKSNNYQFC</sequence>
<dbReference type="PANTHER" id="PTHR10075">
    <property type="entry name" value="BASIGIN RELATED"/>
    <property type="match status" value="1"/>
</dbReference>
<accession>A0A2I0TPE5</accession>
<keyword evidence="2" id="KW-0479">Metal-binding</keyword>
<dbReference type="Gene3D" id="3.30.200.20">
    <property type="entry name" value="Phosphorylase Kinase, domain 1"/>
    <property type="match status" value="1"/>
</dbReference>
<dbReference type="PANTHER" id="PTHR10075:SF14">
    <property type="entry name" value="CELL ADHESION MOLECULE DSCAM2-RELATED"/>
    <property type="match status" value="1"/>
</dbReference>
<dbReference type="Proteomes" id="UP000233556">
    <property type="component" value="Unassembled WGS sequence"/>
</dbReference>
<gene>
    <name evidence="4" type="ORF">llap_14044</name>
</gene>
<dbReference type="AlphaFoldDB" id="A0A2I0TPE5"/>
<dbReference type="SMART" id="SM00409">
    <property type="entry name" value="IG"/>
    <property type="match status" value="3"/>
</dbReference>
<dbReference type="EMBL" id="KZ508128">
    <property type="protein sequence ID" value="PKU35652.1"/>
    <property type="molecule type" value="Genomic_DNA"/>
</dbReference>
<dbReference type="SUPFAM" id="SSF48726">
    <property type="entry name" value="Immunoglobulin"/>
    <property type="match status" value="3"/>
</dbReference>
<feature type="domain" description="Ig-like" evidence="3">
    <location>
        <begin position="107"/>
        <end position="199"/>
    </location>
</feature>
<dbReference type="PROSITE" id="PS50835">
    <property type="entry name" value="IG_LIKE"/>
    <property type="match status" value="1"/>
</dbReference>
<feature type="binding site" evidence="2">
    <location>
        <position position="377"/>
    </location>
    <ligand>
        <name>Mg(2+)</name>
        <dbReference type="ChEBI" id="CHEBI:18420"/>
    </ligand>
</feature>
<dbReference type="Pfam" id="PF07679">
    <property type="entry name" value="I-set"/>
    <property type="match status" value="1"/>
</dbReference>
<evidence type="ECO:0000313" key="4">
    <source>
        <dbReference type="EMBL" id="PKU35652.1"/>
    </source>
</evidence>
<organism evidence="4 5">
    <name type="scientific">Limosa lapponica baueri</name>
    <dbReference type="NCBI Taxonomy" id="1758121"/>
    <lineage>
        <taxon>Eukaryota</taxon>
        <taxon>Metazoa</taxon>
        <taxon>Chordata</taxon>
        <taxon>Craniata</taxon>
        <taxon>Vertebrata</taxon>
        <taxon>Euteleostomi</taxon>
        <taxon>Archelosauria</taxon>
        <taxon>Archosauria</taxon>
        <taxon>Dinosauria</taxon>
        <taxon>Saurischia</taxon>
        <taxon>Theropoda</taxon>
        <taxon>Coelurosauria</taxon>
        <taxon>Aves</taxon>
        <taxon>Neognathae</taxon>
        <taxon>Neoaves</taxon>
        <taxon>Charadriiformes</taxon>
        <taxon>Scolopacidae</taxon>
        <taxon>Limosa</taxon>
    </lineage>
</organism>
<dbReference type="InterPro" id="IPR036179">
    <property type="entry name" value="Ig-like_dom_sf"/>
</dbReference>
<dbReference type="Gene3D" id="2.60.40.10">
    <property type="entry name" value="Immunoglobulins"/>
    <property type="match status" value="3"/>
</dbReference>